<gene>
    <name evidence="1" type="ORF">DFQ10_104119</name>
</gene>
<evidence type="ECO:0000313" key="2">
    <source>
        <dbReference type="Proteomes" id="UP000256980"/>
    </source>
</evidence>
<comment type="caution">
    <text evidence="1">The sequence shown here is derived from an EMBL/GenBank/DDBJ whole genome shotgun (WGS) entry which is preliminary data.</text>
</comment>
<accession>A0A3D9H337</accession>
<protein>
    <submittedName>
        <fullName evidence="1">Uncharacterized protein</fullName>
    </submittedName>
</protein>
<dbReference type="AlphaFoldDB" id="A0A3D9H337"/>
<evidence type="ECO:0000313" key="1">
    <source>
        <dbReference type="EMBL" id="RED43928.1"/>
    </source>
</evidence>
<sequence length="65" mass="7709">MTIVILVNKSERLLINENTVTFSDTKQVFLWLILCYFEYIKASEKRRKLGDITKIGSKFCDENYK</sequence>
<dbReference type="Proteomes" id="UP000256980">
    <property type="component" value="Unassembled WGS sequence"/>
</dbReference>
<organism evidence="1 2">
    <name type="scientific">Winogradskyella eximia</name>
    <dbReference type="NCBI Taxonomy" id="262006"/>
    <lineage>
        <taxon>Bacteria</taxon>
        <taxon>Pseudomonadati</taxon>
        <taxon>Bacteroidota</taxon>
        <taxon>Flavobacteriia</taxon>
        <taxon>Flavobacteriales</taxon>
        <taxon>Flavobacteriaceae</taxon>
        <taxon>Winogradskyella</taxon>
    </lineage>
</organism>
<name>A0A3D9H337_9FLAO</name>
<dbReference type="EMBL" id="QRDV01000004">
    <property type="protein sequence ID" value="RED43928.1"/>
    <property type="molecule type" value="Genomic_DNA"/>
</dbReference>
<reference evidence="1 2" key="1">
    <citation type="submission" date="2018-07" db="EMBL/GenBank/DDBJ databases">
        <title>Genomic Encyclopedia of Type Strains, Phase III (KMG-III): the genomes of soil and plant-associated and newly described type strains.</title>
        <authorList>
            <person name="Whitman W."/>
        </authorList>
    </citation>
    <scope>NUCLEOTIDE SEQUENCE [LARGE SCALE GENOMIC DNA]</scope>
    <source>
        <strain evidence="1 2">CECT 7946</strain>
    </source>
</reference>
<keyword evidence="2" id="KW-1185">Reference proteome</keyword>
<proteinExistence type="predicted"/>